<dbReference type="AlphaFoldDB" id="A0AAE3IQD4"/>
<organism evidence="1 2">
    <name type="scientific">Haoranjiania flava</name>
    <dbReference type="NCBI Taxonomy" id="1856322"/>
    <lineage>
        <taxon>Bacteria</taxon>
        <taxon>Pseudomonadati</taxon>
        <taxon>Bacteroidota</taxon>
        <taxon>Chitinophagia</taxon>
        <taxon>Chitinophagales</taxon>
        <taxon>Chitinophagaceae</taxon>
        <taxon>Haoranjiania</taxon>
    </lineage>
</organism>
<keyword evidence="2" id="KW-1185">Reference proteome</keyword>
<comment type="caution">
    <text evidence="1">The sequence shown here is derived from an EMBL/GenBank/DDBJ whole genome shotgun (WGS) entry which is preliminary data.</text>
</comment>
<dbReference type="RefSeq" id="WP_263037375.1">
    <property type="nucleotide sequence ID" value="NZ_JAOTPL010000005.1"/>
</dbReference>
<dbReference type="InterPro" id="IPR011250">
    <property type="entry name" value="OMP/PagP_B-barrel"/>
</dbReference>
<dbReference type="Proteomes" id="UP001209317">
    <property type="component" value="Unassembled WGS sequence"/>
</dbReference>
<sequence>MNKRIFLYIFFISVFNIGFAQTEKGRMILTANTDVKLLFGKSQPEHTHNDFDDVIKSRDYSFKTGAGYFIADNLSVGISASYNYNYTRQQIFLGTYPGDKSGIYRETLATSLGIIPSATYFFPVNGNLKPNLSVGAGYLITKGQEVSDNSSQNINKQYTGLSLNGSAGIAYFINRSVSFDLNLQYSRNRLNSKNADDHNLRQNLFGALAGISVYF</sequence>
<name>A0AAE3IQD4_9BACT</name>
<accession>A0AAE3IQD4</accession>
<dbReference type="Gene3D" id="2.40.160.20">
    <property type="match status" value="1"/>
</dbReference>
<evidence type="ECO:0000313" key="2">
    <source>
        <dbReference type="Proteomes" id="UP001209317"/>
    </source>
</evidence>
<protein>
    <submittedName>
        <fullName evidence="1">Porin family protein</fullName>
    </submittedName>
</protein>
<proteinExistence type="predicted"/>
<reference evidence="1" key="1">
    <citation type="submission" date="2022-10" db="EMBL/GenBank/DDBJ databases">
        <authorList>
            <person name="Kim H.S."/>
            <person name="Kim J.-S."/>
            <person name="Suh M.K."/>
            <person name="Eom M.K."/>
            <person name="Lee J.-S."/>
        </authorList>
    </citation>
    <scope>NUCLEOTIDE SEQUENCE</scope>
    <source>
        <strain evidence="1">LIP-5</strain>
    </source>
</reference>
<evidence type="ECO:0000313" key="1">
    <source>
        <dbReference type="EMBL" id="MCU7693887.1"/>
    </source>
</evidence>
<dbReference type="EMBL" id="JAOTPL010000005">
    <property type="protein sequence ID" value="MCU7693887.1"/>
    <property type="molecule type" value="Genomic_DNA"/>
</dbReference>
<gene>
    <name evidence="1" type="ORF">OD355_05070</name>
</gene>
<dbReference type="SUPFAM" id="SSF56925">
    <property type="entry name" value="OMPA-like"/>
    <property type="match status" value="1"/>
</dbReference>